<dbReference type="Pfam" id="PF13181">
    <property type="entry name" value="TPR_8"/>
    <property type="match status" value="1"/>
</dbReference>
<keyword evidence="2 3" id="KW-0802">TPR repeat</keyword>
<sequence length="548" mass="60133">MHKQDTVTAMTQDAPNVTTPDPTTLRRAQSEIKAGNFASTLEALNLFARSKDEQTQLLLAACLAGTGKAEKAAKIFCAVAAAKPTEQHPLQPFTDLLIELGKREESLPVCRAAIALTPEDARVYDILGSILVQMGAFDEGVDLLRQSVALRPDNSFSANLLAMALSERGDTEECLAVLEATLNKNPTHAGTLSNMGCALSAMGRMEDAFNFYRKAIFYNPTHPQIRLNHSISLLKAGRYAQGWTEHEWRLKLPGHSNLPSATLMPSLGPDSDIRGKRVLITQEEGLGDTLMYLRYIEPLAKRGAIPHLWVPDTLGDLCRRVNGAAIVQVGGDVPEFDWHCPFISLPRVFSATDDAMGAPVPYLKADAAKIREFAALVPHNGKLNVGLIWGGAPRPTLVGAYMTDRRRSMPLETLAPLAQVQGLNLISLQKGPYADQLQTPPDGMTIYDPTDELLTMDDTAALLMSLDVLVSVDTSCVHLAGALGKPVLLMDRFDNCWRWLHNTPTSPWYPTLRIIRQSKPREWHDVLETVCAGLRDMARYKAIRSAKA</sequence>
<name>A0A0D6N2Z0_9PROT</name>
<dbReference type="EMBL" id="BJVU01000001">
    <property type="protein sequence ID" value="GEL57710.1"/>
    <property type="molecule type" value="Genomic_DNA"/>
</dbReference>
<gene>
    <name evidence="5" type="ORF">Abci_008_223</name>
    <name evidence="6" type="ORF">ACI01nite_03120</name>
</gene>
<accession>A0A0D6N2Z0</accession>
<feature type="repeat" description="TPR" evidence="3">
    <location>
        <begin position="121"/>
        <end position="154"/>
    </location>
</feature>
<evidence type="ECO:0000313" key="6">
    <source>
        <dbReference type="EMBL" id="GEL57710.1"/>
    </source>
</evidence>
<evidence type="ECO:0000313" key="8">
    <source>
        <dbReference type="Proteomes" id="UP000321891"/>
    </source>
</evidence>
<dbReference type="InterPro" id="IPR019734">
    <property type="entry name" value="TPR_rpt"/>
</dbReference>
<keyword evidence="1" id="KW-0677">Repeat</keyword>
<keyword evidence="5" id="KW-0966">Cell projection</keyword>
<keyword evidence="5" id="KW-0282">Flagellum</keyword>
<dbReference type="Gene3D" id="3.40.50.2000">
    <property type="entry name" value="Glycogen Phosphorylase B"/>
    <property type="match status" value="1"/>
</dbReference>
<evidence type="ECO:0000256" key="4">
    <source>
        <dbReference type="SAM" id="MobiDB-lite"/>
    </source>
</evidence>
<reference evidence="6 8" key="2">
    <citation type="submission" date="2019-07" db="EMBL/GenBank/DDBJ databases">
        <title>Whole genome shotgun sequence of Acetobacter cibinongensis NBRC 16605.</title>
        <authorList>
            <person name="Hosoyama A."/>
            <person name="Uohara A."/>
            <person name="Ohji S."/>
            <person name="Ichikawa N."/>
        </authorList>
    </citation>
    <scope>NUCLEOTIDE SEQUENCE [LARGE SCALE GENOMIC DNA]</scope>
    <source>
        <strain evidence="6 8">NBRC 16605</strain>
    </source>
</reference>
<dbReference type="STRING" id="1231339.Abci_008_223"/>
<keyword evidence="5" id="KW-0808">Transferase</keyword>
<evidence type="ECO:0000256" key="3">
    <source>
        <dbReference type="PROSITE-ProRule" id="PRU00339"/>
    </source>
</evidence>
<dbReference type="PROSITE" id="PS50005">
    <property type="entry name" value="TPR"/>
    <property type="match status" value="2"/>
</dbReference>
<evidence type="ECO:0000313" key="7">
    <source>
        <dbReference type="Proteomes" id="UP000032671"/>
    </source>
</evidence>
<dbReference type="PANTHER" id="PTHR44943">
    <property type="entry name" value="CELLULOSE SYNTHASE OPERON PROTEIN C"/>
    <property type="match status" value="1"/>
</dbReference>
<dbReference type="SUPFAM" id="SSF53756">
    <property type="entry name" value="UDP-Glycosyltransferase/glycogen phosphorylase"/>
    <property type="match status" value="1"/>
</dbReference>
<dbReference type="Proteomes" id="UP000321891">
    <property type="component" value="Unassembled WGS sequence"/>
</dbReference>
<feature type="repeat" description="TPR" evidence="3">
    <location>
        <begin position="189"/>
        <end position="222"/>
    </location>
</feature>
<proteinExistence type="predicted"/>
<evidence type="ECO:0000256" key="1">
    <source>
        <dbReference type="ARBA" id="ARBA00022737"/>
    </source>
</evidence>
<dbReference type="Proteomes" id="UP000032671">
    <property type="component" value="Unassembled WGS sequence"/>
</dbReference>
<dbReference type="InterPro" id="IPR011990">
    <property type="entry name" value="TPR-like_helical_dom_sf"/>
</dbReference>
<accession>A0A6N3SK41</accession>
<organism evidence="5 7">
    <name type="scientific">Acetobacter cibinongensis</name>
    <dbReference type="NCBI Taxonomy" id="146475"/>
    <lineage>
        <taxon>Bacteria</taxon>
        <taxon>Pseudomonadati</taxon>
        <taxon>Pseudomonadota</taxon>
        <taxon>Alphaproteobacteria</taxon>
        <taxon>Acetobacterales</taxon>
        <taxon>Acetobacteraceae</taxon>
        <taxon>Acetobacter</taxon>
    </lineage>
</organism>
<reference evidence="5 7" key="1">
    <citation type="submission" date="2012-11" db="EMBL/GenBank/DDBJ databases">
        <title>Whole genome sequence of Acetobacter cibinongensis 4H-1.</title>
        <authorList>
            <person name="Azuma Y."/>
            <person name="Higashiura N."/>
            <person name="Hirakawa H."/>
            <person name="Matsushita K."/>
        </authorList>
    </citation>
    <scope>NUCLEOTIDE SEQUENCE [LARGE SCALE GENOMIC DNA]</scope>
    <source>
        <strain evidence="5 7">4H-1</strain>
    </source>
</reference>
<feature type="region of interest" description="Disordered" evidence="4">
    <location>
        <begin position="1"/>
        <end position="22"/>
    </location>
</feature>
<dbReference type="SMART" id="SM00028">
    <property type="entry name" value="TPR"/>
    <property type="match status" value="4"/>
</dbReference>
<dbReference type="Gene3D" id="1.25.40.10">
    <property type="entry name" value="Tetratricopeptide repeat domain"/>
    <property type="match status" value="1"/>
</dbReference>
<keyword evidence="5" id="KW-0969">Cilium</keyword>
<dbReference type="PANTHER" id="PTHR44943:SF8">
    <property type="entry name" value="TPR REPEAT-CONTAINING PROTEIN MJ0263"/>
    <property type="match status" value="1"/>
</dbReference>
<comment type="caution">
    <text evidence="5">The sequence shown here is derived from an EMBL/GenBank/DDBJ whole genome shotgun (WGS) entry which is preliminary data.</text>
</comment>
<protein>
    <submittedName>
        <fullName evidence="5">O-linked N-acetylglucosamine transferase/flagellin modification protein FlbA</fullName>
    </submittedName>
</protein>
<dbReference type="SUPFAM" id="SSF48452">
    <property type="entry name" value="TPR-like"/>
    <property type="match status" value="1"/>
</dbReference>
<dbReference type="Pfam" id="PF13374">
    <property type="entry name" value="TPR_10"/>
    <property type="match status" value="1"/>
</dbReference>
<keyword evidence="8" id="KW-1185">Reference proteome</keyword>
<evidence type="ECO:0000256" key="2">
    <source>
        <dbReference type="ARBA" id="ARBA00022803"/>
    </source>
</evidence>
<dbReference type="GO" id="GO:0016740">
    <property type="term" value="F:transferase activity"/>
    <property type="evidence" value="ECO:0007669"/>
    <property type="project" value="UniProtKB-KW"/>
</dbReference>
<dbReference type="AlphaFoldDB" id="A0A0D6N2Z0"/>
<evidence type="ECO:0000313" key="5">
    <source>
        <dbReference type="EMBL" id="GAN60090.1"/>
    </source>
</evidence>
<dbReference type="InterPro" id="IPR051685">
    <property type="entry name" value="Ycf3/AcsC/BcsC/TPR_MFPF"/>
</dbReference>
<dbReference type="EMBL" id="BAMV01000008">
    <property type="protein sequence ID" value="GAN60090.1"/>
    <property type="molecule type" value="Genomic_DNA"/>
</dbReference>